<reference evidence="2 3" key="1">
    <citation type="submission" date="2021-03" db="EMBL/GenBank/DDBJ databases">
        <title>Complete genome of Streptomyces formicae strain 1H-GS9 (DSM 100524).</title>
        <authorList>
            <person name="Atanasov K.E."/>
            <person name="Altabella T."/>
            <person name="Ferrer A."/>
        </authorList>
    </citation>
    <scope>NUCLEOTIDE SEQUENCE [LARGE SCALE GENOMIC DNA]</scope>
    <source>
        <strain evidence="2 3">1H-GS9</strain>
    </source>
</reference>
<sequence length="54" mass="5799">MAKLGERVAVLPDRPTWRRASAAAWSPSPPQAVAAADSHDSSLHRIHAKDGAER</sequence>
<evidence type="ECO:0000313" key="3">
    <source>
        <dbReference type="Proteomes" id="UP000828924"/>
    </source>
</evidence>
<evidence type="ECO:0000256" key="1">
    <source>
        <dbReference type="SAM" id="MobiDB-lite"/>
    </source>
</evidence>
<gene>
    <name evidence="2" type="ORF">J4032_01100</name>
</gene>
<feature type="compositionally biased region" description="Low complexity" evidence="1">
    <location>
        <begin position="21"/>
        <end position="36"/>
    </location>
</feature>
<accession>A0ABY3WCL2</accession>
<feature type="compositionally biased region" description="Basic and acidic residues" evidence="1">
    <location>
        <begin position="37"/>
        <end position="54"/>
    </location>
</feature>
<feature type="region of interest" description="Disordered" evidence="1">
    <location>
        <begin position="21"/>
        <end position="54"/>
    </location>
</feature>
<dbReference type="RefSeq" id="WP_242328788.1">
    <property type="nucleotide sequence ID" value="NZ_CP071872.1"/>
</dbReference>
<organism evidence="2 3">
    <name type="scientific">Streptomyces formicae</name>
    <dbReference type="NCBI Taxonomy" id="1616117"/>
    <lineage>
        <taxon>Bacteria</taxon>
        <taxon>Bacillati</taxon>
        <taxon>Actinomycetota</taxon>
        <taxon>Actinomycetes</taxon>
        <taxon>Kitasatosporales</taxon>
        <taxon>Streptomycetaceae</taxon>
        <taxon>Streptomyces</taxon>
    </lineage>
</organism>
<dbReference type="EMBL" id="CP071872">
    <property type="protein sequence ID" value="UNM10292.1"/>
    <property type="molecule type" value="Genomic_DNA"/>
</dbReference>
<evidence type="ECO:0000313" key="2">
    <source>
        <dbReference type="EMBL" id="UNM10292.1"/>
    </source>
</evidence>
<keyword evidence="3" id="KW-1185">Reference proteome</keyword>
<proteinExistence type="predicted"/>
<name>A0ABY3WCL2_9ACTN</name>
<protein>
    <submittedName>
        <fullName evidence="2">Uncharacterized protein</fullName>
    </submittedName>
</protein>
<dbReference type="Proteomes" id="UP000828924">
    <property type="component" value="Chromosome"/>
</dbReference>